<dbReference type="EMBL" id="JABFDN010000007">
    <property type="protein sequence ID" value="NPU67626.1"/>
    <property type="molecule type" value="Genomic_DNA"/>
</dbReference>
<accession>A0ABX2CHD3</accession>
<organism evidence="3 4">
    <name type="scientific">Bradyrhizobium aeschynomenes</name>
    <dbReference type="NCBI Taxonomy" id="2734909"/>
    <lineage>
        <taxon>Bacteria</taxon>
        <taxon>Pseudomonadati</taxon>
        <taxon>Pseudomonadota</taxon>
        <taxon>Alphaproteobacteria</taxon>
        <taxon>Hyphomicrobiales</taxon>
        <taxon>Nitrobacteraceae</taxon>
        <taxon>Bradyrhizobium</taxon>
    </lineage>
</organism>
<dbReference type="RefSeq" id="WP_172112694.1">
    <property type="nucleotide sequence ID" value="NZ_JABFDM010000005.1"/>
</dbReference>
<feature type="region of interest" description="Disordered" evidence="1">
    <location>
        <begin position="203"/>
        <end position="231"/>
    </location>
</feature>
<dbReference type="Pfam" id="PF07238">
    <property type="entry name" value="PilZ"/>
    <property type="match status" value="1"/>
</dbReference>
<sequence length="231" mass="25813">MSVARFLKQRAVRIQTVGTYTLPNWYDPQGRLRSFACRTTRVSPFRALLDVPVVGKVGDRLTSYFRDFGKFEGEISDTVHGGFLLELEMTRAERAKLAEKLVWLEKKQKDPTIRDSRRDARFVPNSPHSELTLADGSCIPCLVIDASMSGAAVSAAIQPEIGTPLAVGSCIGRVIRHFPDGFAVRFVDTIPASSELERRVITPPTRPTRQKLASHHDDERGVETPQDFFMV</sequence>
<evidence type="ECO:0000256" key="1">
    <source>
        <dbReference type="SAM" id="MobiDB-lite"/>
    </source>
</evidence>
<reference evidence="3" key="1">
    <citation type="submission" date="2020-05" db="EMBL/GenBank/DDBJ databases">
        <title>Nod-independent and nitrogen-fixing Bradyrhizobium aeschynomene sp. nov. isolated from nodules of Aeschynomene indica.</title>
        <authorList>
            <person name="Zhang Z."/>
        </authorList>
    </citation>
    <scope>NUCLEOTIDE SEQUENCE</scope>
    <source>
        <strain evidence="3">83012</strain>
    </source>
</reference>
<feature type="domain" description="PilZ" evidence="2">
    <location>
        <begin position="117"/>
        <end position="195"/>
    </location>
</feature>
<evidence type="ECO:0000313" key="4">
    <source>
        <dbReference type="Proteomes" id="UP000886476"/>
    </source>
</evidence>
<evidence type="ECO:0000313" key="3">
    <source>
        <dbReference type="EMBL" id="NPU67626.1"/>
    </source>
</evidence>
<proteinExistence type="predicted"/>
<evidence type="ECO:0000259" key="2">
    <source>
        <dbReference type="Pfam" id="PF07238"/>
    </source>
</evidence>
<name>A0ABX2CHD3_9BRAD</name>
<keyword evidence="4" id="KW-1185">Reference proteome</keyword>
<dbReference type="Proteomes" id="UP000886476">
    <property type="component" value="Unassembled WGS sequence"/>
</dbReference>
<comment type="caution">
    <text evidence="3">The sequence shown here is derived from an EMBL/GenBank/DDBJ whole genome shotgun (WGS) entry which is preliminary data.</text>
</comment>
<protein>
    <submittedName>
        <fullName evidence="3">PilZ domain-containing protein</fullName>
    </submittedName>
</protein>
<dbReference type="InterPro" id="IPR009875">
    <property type="entry name" value="PilZ_domain"/>
</dbReference>
<gene>
    <name evidence="3" type="ORF">HL667_21670</name>
</gene>